<evidence type="ECO:0000256" key="1">
    <source>
        <dbReference type="SAM" id="Phobius"/>
    </source>
</evidence>
<keyword evidence="1" id="KW-1133">Transmembrane helix</keyword>
<protein>
    <submittedName>
        <fullName evidence="2">Uncharacterized protein</fullName>
    </submittedName>
</protein>
<reference evidence="2 3" key="1">
    <citation type="submission" date="2019-05" db="EMBL/GenBank/DDBJ databases">
        <title>Another draft genome of Portunus trituberculatus and its Hox gene families provides insights of decapod evolution.</title>
        <authorList>
            <person name="Jeong J.-H."/>
            <person name="Song I."/>
            <person name="Kim S."/>
            <person name="Choi T."/>
            <person name="Kim D."/>
            <person name="Ryu S."/>
            <person name="Kim W."/>
        </authorList>
    </citation>
    <scope>NUCLEOTIDE SEQUENCE [LARGE SCALE GENOMIC DNA]</scope>
    <source>
        <tissue evidence="2">Muscle</tissue>
    </source>
</reference>
<keyword evidence="1" id="KW-0472">Membrane</keyword>
<organism evidence="2 3">
    <name type="scientific">Portunus trituberculatus</name>
    <name type="common">Swimming crab</name>
    <name type="synonym">Neptunus trituberculatus</name>
    <dbReference type="NCBI Taxonomy" id="210409"/>
    <lineage>
        <taxon>Eukaryota</taxon>
        <taxon>Metazoa</taxon>
        <taxon>Ecdysozoa</taxon>
        <taxon>Arthropoda</taxon>
        <taxon>Crustacea</taxon>
        <taxon>Multicrustacea</taxon>
        <taxon>Malacostraca</taxon>
        <taxon>Eumalacostraca</taxon>
        <taxon>Eucarida</taxon>
        <taxon>Decapoda</taxon>
        <taxon>Pleocyemata</taxon>
        <taxon>Brachyura</taxon>
        <taxon>Eubrachyura</taxon>
        <taxon>Portunoidea</taxon>
        <taxon>Portunidae</taxon>
        <taxon>Portuninae</taxon>
        <taxon>Portunus</taxon>
    </lineage>
</organism>
<name>A0A5B7FN75_PORTR</name>
<dbReference type="Proteomes" id="UP000324222">
    <property type="component" value="Unassembled WGS sequence"/>
</dbReference>
<evidence type="ECO:0000313" key="3">
    <source>
        <dbReference type="Proteomes" id="UP000324222"/>
    </source>
</evidence>
<feature type="transmembrane region" description="Helical" evidence="1">
    <location>
        <begin position="36"/>
        <end position="56"/>
    </location>
</feature>
<proteinExistence type="predicted"/>
<keyword evidence="1" id="KW-0812">Transmembrane</keyword>
<dbReference type="AlphaFoldDB" id="A0A5B7FN75"/>
<sequence>MIVGENERDGEREGWRVEADSGTPRLPNIWFQDGKFVARMAAAAVAAVAAVVVVVVERRG</sequence>
<dbReference type="EMBL" id="VSRR010006896">
    <property type="protein sequence ID" value="MPC45794.1"/>
    <property type="molecule type" value="Genomic_DNA"/>
</dbReference>
<gene>
    <name evidence="2" type="ORF">E2C01_039499</name>
</gene>
<comment type="caution">
    <text evidence="2">The sequence shown here is derived from an EMBL/GenBank/DDBJ whole genome shotgun (WGS) entry which is preliminary data.</text>
</comment>
<keyword evidence="3" id="KW-1185">Reference proteome</keyword>
<evidence type="ECO:0000313" key="2">
    <source>
        <dbReference type="EMBL" id="MPC45794.1"/>
    </source>
</evidence>
<accession>A0A5B7FN75</accession>